<gene>
    <name evidence="1" type="ORF">SLEP1_g25660</name>
</gene>
<name>A0AAV5JQZ0_9ROSI</name>
<dbReference type="AlphaFoldDB" id="A0AAV5JQZ0"/>
<comment type="caution">
    <text evidence="1">The sequence shown here is derived from an EMBL/GenBank/DDBJ whole genome shotgun (WGS) entry which is preliminary data.</text>
</comment>
<proteinExistence type="predicted"/>
<sequence>MGKHVVFCWDKPLPNSVKLNIDDAALGIPKPAVAGGIFRDPNGNWIMGYARHIGIINSLSVEH</sequence>
<organism evidence="1 2">
    <name type="scientific">Rubroshorea leprosula</name>
    <dbReference type="NCBI Taxonomy" id="152421"/>
    <lineage>
        <taxon>Eukaryota</taxon>
        <taxon>Viridiplantae</taxon>
        <taxon>Streptophyta</taxon>
        <taxon>Embryophyta</taxon>
        <taxon>Tracheophyta</taxon>
        <taxon>Spermatophyta</taxon>
        <taxon>Magnoliopsida</taxon>
        <taxon>eudicotyledons</taxon>
        <taxon>Gunneridae</taxon>
        <taxon>Pentapetalae</taxon>
        <taxon>rosids</taxon>
        <taxon>malvids</taxon>
        <taxon>Malvales</taxon>
        <taxon>Dipterocarpaceae</taxon>
        <taxon>Rubroshorea</taxon>
    </lineage>
</organism>
<keyword evidence="2" id="KW-1185">Reference proteome</keyword>
<evidence type="ECO:0000313" key="1">
    <source>
        <dbReference type="EMBL" id="GKV14851.1"/>
    </source>
</evidence>
<dbReference type="EMBL" id="BPVZ01000042">
    <property type="protein sequence ID" value="GKV14851.1"/>
    <property type="molecule type" value="Genomic_DNA"/>
</dbReference>
<evidence type="ECO:0008006" key="3">
    <source>
        <dbReference type="Google" id="ProtNLM"/>
    </source>
</evidence>
<evidence type="ECO:0000313" key="2">
    <source>
        <dbReference type="Proteomes" id="UP001054252"/>
    </source>
</evidence>
<reference evidence="1 2" key="1">
    <citation type="journal article" date="2021" name="Commun. Biol.">
        <title>The genome of Shorea leprosula (Dipterocarpaceae) highlights the ecological relevance of drought in aseasonal tropical rainforests.</title>
        <authorList>
            <person name="Ng K.K.S."/>
            <person name="Kobayashi M.J."/>
            <person name="Fawcett J.A."/>
            <person name="Hatakeyama M."/>
            <person name="Paape T."/>
            <person name="Ng C.H."/>
            <person name="Ang C.C."/>
            <person name="Tnah L.H."/>
            <person name="Lee C.T."/>
            <person name="Nishiyama T."/>
            <person name="Sese J."/>
            <person name="O'Brien M.J."/>
            <person name="Copetti D."/>
            <person name="Mohd Noor M.I."/>
            <person name="Ong R.C."/>
            <person name="Putra M."/>
            <person name="Sireger I.Z."/>
            <person name="Indrioko S."/>
            <person name="Kosugi Y."/>
            <person name="Izuno A."/>
            <person name="Isagi Y."/>
            <person name="Lee S.L."/>
            <person name="Shimizu K.K."/>
        </authorList>
    </citation>
    <scope>NUCLEOTIDE SEQUENCE [LARGE SCALE GENOMIC DNA]</scope>
    <source>
        <strain evidence="1">214</strain>
    </source>
</reference>
<protein>
    <recommendedName>
        <fullName evidence="3">RNase H type-1 domain-containing protein</fullName>
    </recommendedName>
</protein>
<accession>A0AAV5JQZ0</accession>
<dbReference type="Proteomes" id="UP001054252">
    <property type="component" value="Unassembled WGS sequence"/>
</dbReference>